<evidence type="ECO:0000256" key="6">
    <source>
        <dbReference type="ARBA" id="ARBA00022989"/>
    </source>
</evidence>
<keyword evidence="5 13" id="KW-0375">Hydrogen ion transport</keyword>
<keyword evidence="2 13" id="KW-0813">Transport</keyword>
<reference evidence="15 16" key="1">
    <citation type="journal article" date="2015" name="Antonie Van Leeuwenhoek">
        <title>Thioclava indica sp. nov., isolated from surface seawater of the Indian Ocean.</title>
        <authorList>
            <person name="Liu Y."/>
            <person name="Lai Q."/>
            <person name="Du J."/>
            <person name="Xu H."/>
            <person name="Jiang L."/>
            <person name="Shao Z."/>
        </authorList>
    </citation>
    <scope>NUCLEOTIDE SEQUENCE [LARGE SCALE GENOMIC DNA]</scope>
    <source>
        <strain evidence="15 16">DT23-4</strain>
    </source>
</reference>
<dbReference type="AlphaFoldDB" id="A0A074JI05"/>
<dbReference type="OrthoDB" id="466272at2"/>
<dbReference type="GO" id="GO:0046933">
    <property type="term" value="F:proton-transporting ATP synthase activity, rotational mechanism"/>
    <property type="evidence" value="ECO:0007669"/>
    <property type="project" value="UniProtKB-UniRule"/>
</dbReference>
<keyword evidence="7 13" id="KW-0406">Ion transport</keyword>
<dbReference type="CDD" id="cd06503">
    <property type="entry name" value="ATP-synt_Fo_b"/>
    <property type="match status" value="1"/>
</dbReference>
<evidence type="ECO:0000256" key="13">
    <source>
        <dbReference type="HAMAP-Rule" id="MF_01398"/>
    </source>
</evidence>
<dbReference type="PANTHER" id="PTHR33445:SF2">
    <property type="entry name" value="ATP SYNTHASE SUBUNIT B', CHLOROPLASTIC"/>
    <property type="match status" value="1"/>
</dbReference>
<evidence type="ECO:0000256" key="7">
    <source>
        <dbReference type="ARBA" id="ARBA00023065"/>
    </source>
</evidence>
<evidence type="ECO:0000256" key="5">
    <source>
        <dbReference type="ARBA" id="ARBA00022781"/>
    </source>
</evidence>
<keyword evidence="8 13" id="KW-0472">Membrane</keyword>
<proteinExistence type="inferred from homology"/>
<keyword evidence="4 13" id="KW-0812">Transmembrane</keyword>
<dbReference type="GO" id="GO:0005886">
    <property type="term" value="C:plasma membrane"/>
    <property type="evidence" value="ECO:0007669"/>
    <property type="project" value="UniProtKB-SubCell"/>
</dbReference>
<dbReference type="PANTHER" id="PTHR33445">
    <property type="entry name" value="ATP SYNTHASE SUBUNIT B', CHLOROPLASTIC"/>
    <property type="match status" value="1"/>
</dbReference>
<sequence>MNFDFWGLGLQALNAVILIWLLSRVFWRPVAAAITRRQAAAQTLLGDAKATQDKADAALAELTAARAGIAAERDKVLAEAKDAALAIKADAQSEAHAQAETIMAAARSDMAREADTARETMNAQAGELAVDIARKLLGELPGEAVQAAFLQKLTDAIGDLPAQDRAALVAAKRVDLMCPADPSADAKTEITSAVQQALGEAVVLNFVTDPALIAGYELRSDHFVLHNSWQADLAAILKEMRHAD</sequence>
<keyword evidence="3 13" id="KW-0138">CF(0)</keyword>
<dbReference type="GO" id="GO:0046961">
    <property type="term" value="F:proton-transporting ATPase activity, rotational mechanism"/>
    <property type="evidence" value="ECO:0007669"/>
    <property type="project" value="TreeGrafter"/>
</dbReference>
<evidence type="ECO:0000313" key="16">
    <source>
        <dbReference type="Proteomes" id="UP000027471"/>
    </source>
</evidence>
<keyword evidence="6 13" id="KW-1133">Transmembrane helix</keyword>
<comment type="caution">
    <text evidence="15">The sequence shown here is derived from an EMBL/GenBank/DDBJ whole genome shotgun (WGS) entry which is preliminary data.</text>
</comment>
<comment type="similarity">
    <text evidence="1 13 14">Belongs to the ATPase B chain family.</text>
</comment>
<evidence type="ECO:0000256" key="9">
    <source>
        <dbReference type="ARBA" id="ARBA00023310"/>
    </source>
</evidence>
<evidence type="ECO:0000256" key="3">
    <source>
        <dbReference type="ARBA" id="ARBA00022547"/>
    </source>
</evidence>
<dbReference type="Proteomes" id="UP000027471">
    <property type="component" value="Unassembled WGS sequence"/>
</dbReference>
<evidence type="ECO:0000256" key="12">
    <source>
        <dbReference type="ARBA" id="ARBA00037847"/>
    </source>
</evidence>
<feature type="transmembrane region" description="Helical" evidence="13">
    <location>
        <begin position="6"/>
        <end position="27"/>
    </location>
</feature>
<name>A0A074JI05_9RHOB</name>
<keyword evidence="16" id="KW-1185">Reference proteome</keyword>
<dbReference type="STRING" id="1353528.DT23_06095"/>
<dbReference type="GO" id="GO:0045259">
    <property type="term" value="C:proton-transporting ATP synthase complex"/>
    <property type="evidence" value="ECO:0007669"/>
    <property type="project" value="UniProtKB-KW"/>
</dbReference>
<comment type="function">
    <text evidence="10 13">F(1)F(0) ATP synthase produces ATP from ADP in the presence of a proton or sodium gradient. F-type ATPases consist of two structural domains, F(1) containing the extramembraneous catalytic core and F(0) containing the membrane proton channel, linked together by a central stalk and a peripheral stalk. During catalysis, ATP synthesis in the catalytic domain of F(1) is coupled via a rotary mechanism of the central stalk subunits to proton translocation.</text>
</comment>
<evidence type="ECO:0000256" key="10">
    <source>
        <dbReference type="ARBA" id="ARBA00025198"/>
    </source>
</evidence>
<gene>
    <name evidence="13" type="primary">atpF</name>
    <name evidence="15" type="ORF">DT23_06095</name>
</gene>
<dbReference type="InterPro" id="IPR050059">
    <property type="entry name" value="ATP_synthase_B_chain"/>
</dbReference>
<evidence type="ECO:0000313" key="15">
    <source>
        <dbReference type="EMBL" id="KEO55540.1"/>
    </source>
</evidence>
<evidence type="ECO:0000256" key="1">
    <source>
        <dbReference type="ARBA" id="ARBA00005513"/>
    </source>
</evidence>
<dbReference type="eggNOG" id="COG0711">
    <property type="taxonomic scope" value="Bacteria"/>
</dbReference>
<accession>A0A074JI05</accession>
<dbReference type="Pfam" id="PF00430">
    <property type="entry name" value="ATP-synt_B"/>
    <property type="match status" value="1"/>
</dbReference>
<organism evidence="15 16">
    <name type="scientific">Thioclava indica</name>
    <dbReference type="NCBI Taxonomy" id="1353528"/>
    <lineage>
        <taxon>Bacteria</taxon>
        <taxon>Pseudomonadati</taxon>
        <taxon>Pseudomonadota</taxon>
        <taxon>Alphaproteobacteria</taxon>
        <taxon>Rhodobacterales</taxon>
        <taxon>Paracoccaceae</taxon>
        <taxon>Thioclava</taxon>
    </lineage>
</organism>
<evidence type="ECO:0000256" key="4">
    <source>
        <dbReference type="ARBA" id="ARBA00022692"/>
    </source>
</evidence>
<dbReference type="RefSeq" id="WP_038132239.1">
    <property type="nucleotide sequence ID" value="NZ_AUNB01000051.1"/>
</dbReference>
<protein>
    <recommendedName>
        <fullName evidence="13">ATP synthase subunit b</fullName>
    </recommendedName>
    <alternativeName>
        <fullName evidence="13">ATP synthase F(0) sector subunit b</fullName>
    </alternativeName>
    <alternativeName>
        <fullName evidence="13">ATPase subunit I</fullName>
    </alternativeName>
    <alternativeName>
        <fullName evidence="13">F-type ATPase subunit b</fullName>
        <shortName evidence="13">F-ATPase subunit b</shortName>
    </alternativeName>
</protein>
<dbReference type="InterPro" id="IPR002146">
    <property type="entry name" value="ATP_synth_b/b'su_bac/chlpt"/>
</dbReference>
<comment type="function">
    <text evidence="11">Component of the F(0) channel, it forms part of the peripheral stalk, linking F(1) to F(0). The b'-subunit is a diverged and duplicated form of b found in plants and photosynthetic bacteria.</text>
</comment>
<keyword evidence="13" id="KW-1003">Cell membrane</keyword>
<keyword evidence="9 13" id="KW-0066">ATP synthesis</keyword>
<dbReference type="EMBL" id="AUNB01000051">
    <property type="protein sequence ID" value="KEO55540.1"/>
    <property type="molecule type" value="Genomic_DNA"/>
</dbReference>
<evidence type="ECO:0000256" key="11">
    <source>
        <dbReference type="ARBA" id="ARBA00025614"/>
    </source>
</evidence>
<dbReference type="GO" id="GO:0012505">
    <property type="term" value="C:endomembrane system"/>
    <property type="evidence" value="ECO:0007669"/>
    <property type="project" value="UniProtKB-SubCell"/>
</dbReference>
<comment type="subcellular location">
    <subcellularLocation>
        <location evidence="13">Cell membrane</location>
        <topology evidence="13">Single-pass membrane protein</topology>
    </subcellularLocation>
    <subcellularLocation>
        <location evidence="12">Endomembrane system</location>
        <topology evidence="12">Single-pass membrane protein</topology>
    </subcellularLocation>
</comment>
<evidence type="ECO:0000256" key="8">
    <source>
        <dbReference type="ARBA" id="ARBA00023136"/>
    </source>
</evidence>
<comment type="subunit">
    <text evidence="13">F-type ATPases have 2 components, F(1) - the catalytic core - and F(0) - the membrane proton channel. F(1) has five subunits: alpha(3), beta(3), gamma(1), delta(1), epsilon(1). F(0) has three main subunits: a(1), b(2) and c(10-14). The alpha and beta chains form an alternating ring which encloses part of the gamma chain. F(1) is attached to F(0) by a central stalk formed by the gamma and epsilon chains, while a peripheral stalk is formed by the delta and b chains.</text>
</comment>
<dbReference type="HAMAP" id="MF_01398">
    <property type="entry name" value="ATP_synth_b_bprime"/>
    <property type="match status" value="1"/>
</dbReference>
<evidence type="ECO:0000256" key="2">
    <source>
        <dbReference type="ARBA" id="ARBA00022448"/>
    </source>
</evidence>
<evidence type="ECO:0000256" key="14">
    <source>
        <dbReference type="RuleBase" id="RU003848"/>
    </source>
</evidence>